<name>A0A2S5GB34_9BACL</name>
<comment type="caution">
    <text evidence="1">The sequence shown here is derived from an EMBL/GenBank/DDBJ whole genome shotgun (WGS) entry which is preliminary data.</text>
</comment>
<keyword evidence="2" id="KW-1185">Reference proteome</keyword>
<evidence type="ECO:0000313" key="2">
    <source>
        <dbReference type="Proteomes" id="UP000239047"/>
    </source>
</evidence>
<gene>
    <name evidence="1" type="ORF">C4B60_11365</name>
</gene>
<dbReference type="RefSeq" id="WP_104058127.1">
    <property type="nucleotide sequence ID" value="NZ_PREZ01000004.1"/>
</dbReference>
<proteinExistence type="predicted"/>
<accession>A0A2S5GB34</accession>
<dbReference type="AlphaFoldDB" id="A0A2S5GB34"/>
<organism evidence="1 2">
    <name type="scientific">Jeotgalibacillus proteolyticus</name>
    <dbReference type="NCBI Taxonomy" id="2082395"/>
    <lineage>
        <taxon>Bacteria</taxon>
        <taxon>Bacillati</taxon>
        <taxon>Bacillota</taxon>
        <taxon>Bacilli</taxon>
        <taxon>Bacillales</taxon>
        <taxon>Caryophanaceae</taxon>
        <taxon>Jeotgalibacillus</taxon>
    </lineage>
</organism>
<dbReference type="Proteomes" id="UP000239047">
    <property type="component" value="Unassembled WGS sequence"/>
</dbReference>
<reference evidence="1 2" key="1">
    <citation type="submission" date="2018-02" db="EMBL/GenBank/DDBJ databases">
        <title>Jeotgalibacillus proteolyticum sp. nov. a protease producing bacterium isolated from ocean sediments of Laizhou Bay.</title>
        <authorList>
            <person name="Li Y."/>
        </authorList>
    </citation>
    <scope>NUCLEOTIDE SEQUENCE [LARGE SCALE GENOMIC DNA]</scope>
    <source>
        <strain evidence="1 2">22-7</strain>
    </source>
</reference>
<evidence type="ECO:0000313" key="1">
    <source>
        <dbReference type="EMBL" id="PPA70178.1"/>
    </source>
</evidence>
<sequence>MQQPCESAPQINLYDVKYFAAAPAEAERLIKNRNLYFEALYEDISPALTYINEEEGVLQTRGNRTESMALMIIDQKQGYDRRIKSLQWRQECWESVLADLNDEDRFKSIQAFQQEIYFSDSEIDMLLDKLAKPFSKMLEEREKCKRKAHQAELKKYRELESLWLQKEGKKLTDPNEGKRQYFLKGRFVYLTEAEIETYENMIQKKANEAAFAWGGWGPAQGN</sequence>
<protein>
    <submittedName>
        <fullName evidence="1">Uncharacterized protein</fullName>
    </submittedName>
</protein>
<dbReference type="EMBL" id="PREZ01000004">
    <property type="protein sequence ID" value="PPA70178.1"/>
    <property type="molecule type" value="Genomic_DNA"/>
</dbReference>